<dbReference type="GO" id="GO:0005737">
    <property type="term" value="C:cytoplasm"/>
    <property type="evidence" value="ECO:0007669"/>
    <property type="project" value="InterPro"/>
</dbReference>
<evidence type="ECO:0000313" key="2">
    <source>
        <dbReference type="Proteomes" id="UP000683585"/>
    </source>
</evidence>
<dbReference type="AlphaFoldDB" id="A0A8E4MEV7"/>
<dbReference type="Gene3D" id="3.40.50.1240">
    <property type="entry name" value="Phosphoglycerate mutase-like"/>
    <property type="match status" value="1"/>
</dbReference>
<organism evidence="1 2">
    <name type="scientific">Candidatus Profftia tarda</name>
    <dbReference type="NCBI Taxonomy" id="1177216"/>
    <lineage>
        <taxon>Bacteria</taxon>
        <taxon>Pseudomonadati</taxon>
        <taxon>Pseudomonadota</taxon>
        <taxon>Gammaproteobacteria</taxon>
        <taxon>Enterobacterales</taxon>
        <taxon>Enterobacteriaceae</taxon>
        <taxon>Candidatus Profftia</taxon>
    </lineage>
</organism>
<evidence type="ECO:0000313" key="1">
    <source>
        <dbReference type="EMBL" id="CAD6512336.1"/>
    </source>
</evidence>
<dbReference type="GO" id="GO:0101006">
    <property type="term" value="F:protein histidine phosphatase activity"/>
    <property type="evidence" value="ECO:0007669"/>
    <property type="project" value="InterPro"/>
</dbReference>
<dbReference type="EMBL" id="LR890047">
    <property type="protein sequence ID" value="CAD6512336.1"/>
    <property type="molecule type" value="Genomic_DNA"/>
</dbReference>
<dbReference type="Proteomes" id="UP000683585">
    <property type="component" value="Chromosome"/>
</dbReference>
<dbReference type="SUPFAM" id="SSF53254">
    <property type="entry name" value="Phosphoglycerate mutase-like"/>
    <property type="match status" value="1"/>
</dbReference>
<protein>
    <submittedName>
        <fullName evidence="1">Phosphohistidine phosphatase SixA</fullName>
        <ecNumber evidence="1">3.1.3.-</ecNumber>
    </submittedName>
</protein>
<proteinExistence type="predicted"/>
<keyword evidence="2" id="KW-1185">Reference proteome</keyword>
<keyword evidence="1" id="KW-0378">Hydrolase</keyword>
<reference evidence="1" key="1">
    <citation type="submission" date="2020-10" db="EMBL/GenBank/DDBJ databases">
        <authorList>
            <person name="Szabo G."/>
        </authorList>
    </citation>
    <scope>NUCLEOTIDE SEQUENCE</scope>
    <source>
        <strain evidence="1">PROFFT</strain>
    </source>
</reference>
<accession>A0A8E4MEV7</accession>
<dbReference type="InterPro" id="IPR029033">
    <property type="entry name" value="His_PPase_superfam"/>
</dbReference>
<dbReference type="KEGG" id="ptf:PROFFT_A_06020"/>
<name>A0A8E4MEV7_9ENTR</name>
<dbReference type="EC" id="3.1.3.-" evidence="1"/>
<dbReference type="NCBIfam" id="TIGR00249">
    <property type="entry name" value="sixA"/>
    <property type="match status" value="1"/>
</dbReference>
<gene>
    <name evidence="1" type="primary">sixA</name>
    <name evidence="1" type="ORF">PROFFT_A_06020</name>
</gene>
<dbReference type="CDD" id="cd07067">
    <property type="entry name" value="HP_PGM_like"/>
    <property type="match status" value="1"/>
</dbReference>
<dbReference type="InterPro" id="IPR013078">
    <property type="entry name" value="His_Pase_superF_clade-1"/>
</dbReference>
<sequence length="166" mass="18723">MKQKIFLLNMKIFIMRHGKAALDASHDPTRPLVYHGYKESFCMASLLTKKSYKIKKILVSPYLRAQQTLIAVCQGLAFAGNIEVLLELRPNGNIAIIMCYIYSLSEIGLENIIIISHLPLLSYLFSALCPEEIRPKFVTSSISCISFDVSTKKGILNWQMNPAEIL</sequence>
<dbReference type="InterPro" id="IPR004449">
    <property type="entry name" value="SixA"/>
</dbReference>